<comment type="caution">
    <text evidence="1">The sequence shown here is derived from an EMBL/GenBank/DDBJ whole genome shotgun (WGS) entry which is preliminary data.</text>
</comment>
<protein>
    <submittedName>
        <fullName evidence="1">(Mediterranean fruit fly) hypothetical protein</fullName>
    </submittedName>
</protein>
<dbReference type="PANTHER" id="PTHR21879:SF3">
    <property type="entry name" value="FI03378P"/>
    <property type="match status" value="1"/>
</dbReference>
<evidence type="ECO:0000313" key="1">
    <source>
        <dbReference type="EMBL" id="CAD6993244.1"/>
    </source>
</evidence>
<dbReference type="Proteomes" id="UP000606786">
    <property type="component" value="Unassembled WGS sequence"/>
</dbReference>
<dbReference type="AlphaFoldDB" id="A0A811U2I9"/>
<sequence>MVGAIMLKGKALIVSKIALLLSVIIALKKLLSQKKHIVEIPHHDTYSSGWSRALNGFIEGMAEVPAQIIAQEAQDMAYSGQMPAEELH</sequence>
<name>A0A811U2I9_CERCA</name>
<dbReference type="InterPro" id="IPR012464">
    <property type="entry name" value="DUF1676"/>
</dbReference>
<dbReference type="PANTHER" id="PTHR21879">
    <property type="entry name" value="FI03362P-RELATED-RELATED"/>
    <property type="match status" value="1"/>
</dbReference>
<dbReference type="EMBL" id="CAJHJT010000001">
    <property type="protein sequence ID" value="CAD6993244.1"/>
    <property type="molecule type" value="Genomic_DNA"/>
</dbReference>
<proteinExistence type="predicted"/>
<gene>
    <name evidence="1" type="ORF">CCAP1982_LOCUS2061</name>
</gene>
<evidence type="ECO:0000313" key="2">
    <source>
        <dbReference type="Proteomes" id="UP000606786"/>
    </source>
</evidence>
<organism evidence="1 2">
    <name type="scientific">Ceratitis capitata</name>
    <name type="common">Mediterranean fruit fly</name>
    <name type="synonym">Tephritis capitata</name>
    <dbReference type="NCBI Taxonomy" id="7213"/>
    <lineage>
        <taxon>Eukaryota</taxon>
        <taxon>Metazoa</taxon>
        <taxon>Ecdysozoa</taxon>
        <taxon>Arthropoda</taxon>
        <taxon>Hexapoda</taxon>
        <taxon>Insecta</taxon>
        <taxon>Pterygota</taxon>
        <taxon>Neoptera</taxon>
        <taxon>Endopterygota</taxon>
        <taxon>Diptera</taxon>
        <taxon>Brachycera</taxon>
        <taxon>Muscomorpha</taxon>
        <taxon>Tephritoidea</taxon>
        <taxon>Tephritidae</taxon>
        <taxon>Ceratitis</taxon>
        <taxon>Ceratitis</taxon>
    </lineage>
</organism>
<keyword evidence="2" id="KW-1185">Reference proteome</keyword>
<accession>A0A811U2I9</accession>
<reference evidence="1" key="1">
    <citation type="submission" date="2020-11" db="EMBL/GenBank/DDBJ databases">
        <authorList>
            <person name="Whitehead M."/>
        </authorList>
    </citation>
    <scope>NUCLEOTIDE SEQUENCE</scope>
    <source>
        <strain evidence="1">EGII</strain>
    </source>
</reference>
<dbReference type="GO" id="GO:0016020">
    <property type="term" value="C:membrane"/>
    <property type="evidence" value="ECO:0007669"/>
    <property type="project" value="TreeGrafter"/>
</dbReference>
<dbReference type="OrthoDB" id="6630571at2759"/>